<proteinExistence type="predicted"/>
<organism evidence="1 2">
    <name type="scientific">Lymnaea stagnalis</name>
    <name type="common">Great pond snail</name>
    <name type="synonym">Helix stagnalis</name>
    <dbReference type="NCBI Taxonomy" id="6523"/>
    <lineage>
        <taxon>Eukaryota</taxon>
        <taxon>Metazoa</taxon>
        <taxon>Spiralia</taxon>
        <taxon>Lophotrochozoa</taxon>
        <taxon>Mollusca</taxon>
        <taxon>Gastropoda</taxon>
        <taxon>Heterobranchia</taxon>
        <taxon>Euthyneura</taxon>
        <taxon>Panpulmonata</taxon>
        <taxon>Hygrophila</taxon>
        <taxon>Lymnaeoidea</taxon>
        <taxon>Lymnaeidae</taxon>
        <taxon>Lymnaea</taxon>
    </lineage>
</organism>
<dbReference type="EMBL" id="CAXITT010000226">
    <property type="protein sequence ID" value="CAL1536330.1"/>
    <property type="molecule type" value="Genomic_DNA"/>
</dbReference>
<feature type="non-terminal residue" evidence="1">
    <location>
        <position position="169"/>
    </location>
</feature>
<dbReference type="AlphaFoldDB" id="A0AAV2HQE8"/>
<protein>
    <submittedName>
        <fullName evidence="1">Uncharacterized protein</fullName>
    </submittedName>
</protein>
<evidence type="ECO:0000313" key="2">
    <source>
        <dbReference type="Proteomes" id="UP001497497"/>
    </source>
</evidence>
<keyword evidence="2" id="KW-1185">Reference proteome</keyword>
<gene>
    <name evidence="1" type="ORF">GSLYS_00010243001</name>
</gene>
<name>A0AAV2HQE8_LYMST</name>
<comment type="caution">
    <text evidence="1">The sequence shown here is derived from an EMBL/GenBank/DDBJ whole genome shotgun (WGS) entry which is preliminary data.</text>
</comment>
<reference evidence="1 2" key="1">
    <citation type="submission" date="2024-04" db="EMBL/GenBank/DDBJ databases">
        <authorList>
            <consortium name="Genoscope - CEA"/>
            <person name="William W."/>
        </authorList>
    </citation>
    <scope>NUCLEOTIDE SEQUENCE [LARGE SCALE GENOMIC DNA]</scope>
</reference>
<accession>A0AAV2HQE8</accession>
<sequence>MRWCGFIFYTRTLQLTVTNNRTQKVTTLTPNATVSDITVCSLDEMQSHLVELTDPGWASKRHISRYMWTEHATPACPTAPEIESVSDKTITINIFPTSIDLNRGPFSGFDIRVLRVDRSGSAEQDGFQDNELNNNTNPNPNAYVFSTPGVSAGFLTKNEQQKFVIGLEE</sequence>
<evidence type="ECO:0000313" key="1">
    <source>
        <dbReference type="EMBL" id="CAL1536330.1"/>
    </source>
</evidence>
<dbReference type="Proteomes" id="UP001497497">
    <property type="component" value="Unassembled WGS sequence"/>
</dbReference>